<evidence type="ECO:0000313" key="4">
    <source>
        <dbReference type="Proteomes" id="UP000215563"/>
    </source>
</evidence>
<dbReference type="GO" id="GO:0016491">
    <property type="term" value="F:oxidoreductase activity"/>
    <property type="evidence" value="ECO:0007669"/>
    <property type="project" value="UniProtKB-KW"/>
</dbReference>
<organism evidence="3 4">
    <name type="scientific">Amycolatopsis alba DSM 44262</name>
    <dbReference type="NCBI Taxonomy" id="1125972"/>
    <lineage>
        <taxon>Bacteria</taxon>
        <taxon>Bacillati</taxon>
        <taxon>Actinomycetota</taxon>
        <taxon>Actinomycetes</taxon>
        <taxon>Pseudonocardiales</taxon>
        <taxon>Pseudonocardiaceae</taxon>
        <taxon>Amycolatopsis</taxon>
    </lineage>
</organism>
<comment type="caution">
    <text evidence="3">The sequence shown here is derived from an EMBL/GenBank/DDBJ whole genome shotgun (WGS) entry which is preliminary data.</text>
</comment>
<dbReference type="PRINTS" id="PR00081">
    <property type="entry name" value="GDHRDH"/>
</dbReference>
<sequence length="262" mass="27184">MPETDEYSATRPLSGKIAIITGAGQGVGLGIALALAADGAAVAALGRTPDRLADTCAAIRARGGTASPFTCDVADTAAIPGVVEDVVAEFGGVDILVNNAYTGAYGPLLSLSEEDFRLGFQTAPFAAFAFMKAVHPHFKARGGGDIVNLVTSAMVRWDPTTYGGYAAAKQALRSLTRTAAVEWAPDGIRANSIAPHALSPGLERWTKRNPEEAEAFVATIPMRRIGDPERDIGRAVAALVGPDLRYLTGATLPLDGGQAFFG</sequence>
<dbReference type="RefSeq" id="WP_051137730.1">
    <property type="nucleotide sequence ID" value="NZ_KB913032.1"/>
</dbReference>
<dbReference type="SUPFAM" id="SSF51735">
    <property type="entry name" value="NAD(P)-binding Rossmann-fold domains"/>
    <property type="match status" value="1"/>
</dbReference>
<dbReference type="CDD" id="cd05233">
    <property type="entry name" value="SDR_c"/>
    <property type="match status" value="1"/>
</dbReference>
<dbReference type="InterPro" id="IPR036291">
    <property type="entry name" value="NAD(P)-bd_dom_sf"/>
</dbReference>
<name>A0A229RA07_AMYAL</name>
<keyword evidence="2" id="KW-0560">Oxidoreductase</keyword>
<gene>
    <name evidence="3" type="ORF">CFP75_38540</name>
</gene>
<evidence type="ECO:0000256" key="1">
    <source>
        <dbReference type="ARBA" id="ARBA00006484"/>
    </source>
</evidence>
<evidence type="ECO:0000313" key="3">
    <source>
        <dbReference type="EMBL" id="OXM43477.1"/>
    </source>
</evidence>
<proteinExistence type="inferred from homology"/>
<dbReference type="Pfam" id="PF13561">
    <property type="entry name" value="adh_short_C2"/>
    <property type="match status" value="1"/>
</dbReference>
<dbReference type="InterPro" id="IPR002347">
    <property type="entry name" value="SDR_fam"/>
</dbReference>
<protein>
    <submittedName>
        <fullName evidence="3">NAD(P)-dependent oxidoreductase</fullName>
    </submittedName>
</protein>
<dbReference type="OrthoDB" id="4380821at2"/>
<dbReference type="Gene3D" id="3.40.50.720">
    <property type="entry name" value="NAD(P)-binding Rossmann-like Domain"/>
    <property type="match status" value="1"/>
</dbReference>
<dbReference type="PROSITE" id="PS00061">
    <property type="entry name" value="ADH_SHORT"/>
    <property type="match status" value="1"/>
</dbReference>
<dbReference type="InterPro" id="IPR020904">
    <property type="entry name" value="Sc_DH/Rdtase_CS"/>
</dbReference>
<comment type="similarity">
    <text evidence="1">Belongs to the short-chain dehydrogenases/reductases (SDR) family.</text>
</comment>
<accession>A0A229RA07</accession>
<dbReference type="AlphaFoldDB" id="A0A229RA07"/>
<dbReference type="PANTHER" id="PTHR43639:SF1">
    <property type="entry name" value="SHORT-CHAIN DEHYDROGENASE_REDUCTASE FAMILY PROTEIN"/>
    <property type="match status" value="1"/>
</dbReference>
<dbReference type="EMBL" id="NMQU01000148">
    <property type="protein sequence ID" value="OXM43477.1"/>
    <property type="molecule type" value="Genomic_DNA"/>
</dbReference>
<evidence type="ECO:0000256" key="2">
    <source>
        <dbReference type="ARBA" id="ARBA00023002"/>
    </source>
</evidence>
<dbReference type="FunFam" id="3.40.50.720:FF:000084">
    <property type="entry name" value="Short-chain dehydrogenase reductase"/>
    <property type="match status" value="1"/>
</dbReference>
<keyword evidence="4" id="KW-1185">Reference proteome</keyword>
<reference evidence="3 4" key="1">
    <citation type="submission" date="2017-07" db="EMBL/GenBank/DDBJ databases">
        <title>Amycolatopsis alba DSM 44262 Genome sequencing and assembly.</title>
        <authorList>
            <person name="Kaur N."/>
            <person name="Mayilraj S."/>
        </authorList>
    </citation>
    <scope>NUCLEOTIDE SEQUENCE [LARGE SCALE GENOMIC DNA]</scope>
    <source>
        <strain evidence="3 4">DSM 44262</strain>
    </source>
</reference>
<dbReference type="PANTHER" id="PTHR43639">
    <property type="entry name" value="OXIDOREDUCTASE, SHORT-CHAIN DEHYDROGENASE/REDUCTASE FAMILY (AFU_ORTHOLOGUE AFUA_5G02870)"/>
    <property type="match status" value="1"/>
</dbReference>
<dbReference type="Proteomes" id="UP000215563">
    <property type="component" value="Unassembled WGS sequence"/>
</dbReference>
<dbReference type="PRINTS" id="PR00080">
    <property type="entry name" value="SDRFAMILY"/>
</dbReference>